<evidence type="ECO:0000313" key="2">
    <source>
        <dbReference type="EMBL" id="AGX88549.1"/>
    </source>
</evidence>
<dbReference type="EMBL" id="CP004885">
    <property type="protein sequence ID" value="AGX88549.1"/>
    <property type="molecule type" value="Genomic_DNA"/>
</dbReference>
<dbReference type="HOGENOM" id="CLU_330837_0_0_4"/>
<dbReference type="Proteomes" id="UP000017184">
    <property type="component" value="Chromosome"/>
</dbReference>
<dbReference type="STRING" id="946483.Cenrod_2495"/>
<dbReference type="PROSITE" id="PS51257">
    <property type="entry name" value="PROKAR_LIPOPROTEIN"/>
    <property type="match status" value="1"/>
</dbReference>
<evidence type="ECO:0000256" key="1">
    <source>
        <dbReference type="SAM" id="SignalP"/>
    </source>
</evidence>
<sequence length="866" mass="92019">MMNWKYAFIAATTSALVFVFTMVVSGCGGGASDEMTDMEPTSGVAVDGYLSGAIVTCDDGDAWAPTASATKVITSSQGAFTFLDGCAHPLMLVGGYSTDTLLGFVGQLRAPAHSTVLSPLTTLLANGASNEKIVKAFGLAADTDIAHVNPAAPGSESNTYLHSDLFRKTLAAQQMLQKTTEVLAALQEGTSAGATGTQALYAAVAKAFSQTLRENDLSLMASPNTIDAAYVPSTFDAEQVAILLAGTLQRVHQIDSPVGIQGTIDSVGGVITLTDVIAPAMTVQANIYLAATDANLAHYTKQYQDPSPSATYGSVIARMVNTAKTSGVLHPAADTAAVTTLAQRIESSALAVPISGGQTVTIRRADGLTSTIAAPTTIQFDFGTLVKDLDMAFISVSAGSLGALTQDRTDPTLYTGTWTPPANAAGAARISMGSGPYTEGPLLFDLRYDTTTTSPITAADTILANFEEPNQNYGEYPAKGANVGISYEVTEQTNHMLNIEKPAGIKDSDGNLVTWAGAWYTLKNPIPFASNRTRIKARVYSSVANAPIKLKIEGVGAAPKDISTEEVSAIVGAANTWQYLEWDFTGLDTTKSYRTIAITPNPDTVPHGETYYFDDIALVAAPQAATNDYLYLDGDSVTYNDGAEDHVVTLADFERGIDLAWPMATTATLQFKLSQKGTFTLSDKQKTVHAAIEIQECTSKDVCNGGKTIESIWDVPLRQSGNALEITIKPNYLPSGGSVAINIYSASYFATNADTEAHNKFVVYFSARPNQEFDSGFVAFFGFVKSIHLNGENNTNFGSAVEYIKQKFTKTFSGIDELTGLYKVTVVISNLPLRKSNGMEFDRYKITDPYSVTTIGNGVVGYIRLK</sequence>
<feature type="signal peptide" evidence="1">
    <location>
        <begin position="1"/>
        <end position="26"/>
    </location>
</feature>
<keyword evidence="1" id="KW-0732">Signal</keyword>
<organism evidence="2 3">
    <name type="scientific">Candidatus Symbiobacter mobilis CR</name>
    <dbReference type="NCBI Taxonomy" id="946483"/>
    <lineage>
        <taxon>Bacteria</taxon>
        <taxon>Pseudomonadati</taxon>
        <taxon>Pseudomonadota</taxon>
        <taxon>Betaproteobacteria</taxon>
        <taxon>Burkholderiales</taxon>
        <taxon>Comamonadaceae</taxon>
    </lineage>
</organism>
<gene>
    <name evidence="2" type="ORF">Cenrod_2495</name>
</gene>
<dbReference type="AlphaFoldDB" id="U5NEH6"/>
<name>U5NEH6_9BURK</name>
<dbReference type="eggNOG" id="ENOG5033KA9">
    <property type="taxonomic scope" value="Bacteria"/>
</dbReference>
<proteinExistence type="predicted"/>
<feature type="chain" id="PRO_5004662922" evidence="1">
    <location>
        <begin position="27"/>
        <end position="866"/>
    </location>
</feature>
<protein>
    <submittedName>
        <fullName evidence="2">Uncharacterized protein</fullName>
    </submittedName>
</protein>
<dbReference type="PATRIC" id="fig|946483.4.peg.2520"/>
<dbReference type="KEGG" id="cbx:Cenrod_2495"/>
<evidence type="ECO:0000313" key="3">
    <source>
        <dbReference type="Proteomes" id="UP000017184"/>
    </source>
</evidence>
<reference evidence="2 3" key="1">
    <citation type="journal article" date="2013" name="Genome Biol.">
        <title>Genomic analysis reveals key aspects of prokaryotic symbiosis in the phototrophic consortium "Chlorochromatium aggregatum".</title>
        <authorList>
            <person name="Liu Z."/>
            <person name="Muller J."/>
            <person name="Li T."/>
            <person name="Alvey R.M."/>
            <person name="Vogl K."/>
            <person name="Frigaard N.U."/>
            <person name="Rockwell N.C."/>
            <person name="Boyd E.S."/>
            <person name="Tomsho L.P."/>
            <person name="Schuster S.C."/>
            <person name="Henke P."/>
            <person name="Rohde M."/>
            <person name="Overmann J."/>
            <person name="Bryant D.A."/>
        </authorList>
    </citation>
    <scope>NUCLEOTIDE SEQUENCE [LARGE SCALE GENOMIC DNA]</scope>
    <source>
        <strain evidence="2">CR</strain>
    </source>
</reference>
<keyword evidence="3" id="KW-1185">Reference proteome</keyword>
<accession>U5NEH6</accession>